<comment type="caution">
    <text evidence="2">The sequence shown here is derived from an EMBL/GenBank/DDBJ whole genome shotgun (WGS) entry which is preliminary data.</text>
</comment>
<proteinExistence type="predicted"/>
<dbReference type="AlphaFoldDB" id="A0A4Y7SIV6"/>
<evidence type="ECO:0000256" key="1">
    <source>
        <dbReference type="SAM" id="SignalP"/>
    </source>
</evidence>
<dbReference type="Proteomes" id="UP000298030">
    <property type="component" value="Unassembled WGS sequence"/>
</dbReference>
<dbReference type="EMBL" id="QPFP01000102">
    <property type="protein sequence ID" value="TEB21806.1"/>
    <property type="molecule type" value="Genomic_DNA"/>
</dbReference>
<evidence type="ECO:0000313" key="3">
    <source>
        <dbReference type="Proteomes" id="UP000298030"/>
    </source>
</evidence>
<protein>
    <recommendedName>
        <fullName evidence="4">Secreted protein</fullName>
    </recommendedName>
</protein>
<organism evidence="2 3">
    <name type="scientific">Coprinellus micaceus</name>
    <name type="common">Glistening ink-cap mushroom</name>
    <name type="synonym">Coprinus micaceus</name>
    <dbReference type="NCBI Taxonomy" id="71717"/>
    <lineage>
        <taxon>Eukaryota</taxon>
        <taxon>Fungi</taxon>
        <taxon>Dikarya</taxon>
        <taxon>Basidiomycota</taxon>
        <taxon>Agaricomycotina</taxon>
        <taxon>Agaricomycetes</taxon>
        <taxon>Agaricomycetidae</taxon>
        <taxon>Agaricales</taxon>
        <taxon>Agaricineae</taxon>
        <taxon>Psathyrellaceae</taxon>
        <taxon>Coprinellus</taxon>
    </lineage>
</organism>
<feature type="signal peptide" evidence="1">
    <location>
        <begin position="1"/>
        <end position="19"/>
    </location>
</feature>
<keyword evidence="3" id="KW-1185">Reference proteome</keyword>
<sequence>MPMNLLLYFYNTLLCFALALRPLYQCAIPTSITDAIHIYPKFLLREPVALPTRYSVGQ</sequence>
<gene>
    <name evidence="2" type="ORF">FA13DRAFT_1741542</name>
</gene>
<keyword evidence="1" id="KW-0732">Signal</keyword>
<evidence type="ECO:0008006" key="4">
    <source>
        <dbReference type="Google" id="ProtNLM"/>
    </source>
</evidence>
<reference evidence="2 3" key="1">
    <citation type="journal article" date="2019" name="Nat. Ecol. Evol.">
        <title>Megaphylogeny resolves global patterns of mushroom evolution.</title>
        <authorList>
            <person name="Varga T."/>
            <person name="Krizsan K."/>
            <person name="Foldi C."/>
            <person name="Dima B."/>
            <person name="Sanchez-Garcia M."/>
            <person name="Sanchez-Ramirez S."/>
            <person name="Szollosi G.J."/>
            <person name="Szarkandi J.G."/>
            <person name="Papp V."/>
            <person name="Albert L."/>
            <person name="Andreopoulos W."/>
            <person name="Angelini C."/>
            <person name="Antonin V."/>
            <person name="Barry K.W."/>
            <person name="Bougher N.L."/>
            <person name="Buchanan P."/>
            <person name="Buyck B."/>
            <person name="Bense V."/>
            <person name="Catcheside P."/>
            <person name="Chovatia M."/>
            <person name="Cooper J."/>
            <person name="Damon W."/>
            <person name="Desjardin D."/>
            <person name="Finy P."/>
            <person name="Geml J."/>
            <person name="Haridas S."/>
            <person name="Hughes K."/>
            <person name="Justo A."/>
            <person name="Karasinski D."/>
            <person name="Kautmanova I."/>
            <person name="Kiss B."/>
            <person name="Kocsube S."/>
            <person name="Kotiranta H."/>
            <person name="LaButti K.M."/>
            <person name="Lechner B.E."/>
            <person name="Liimatainen K."/>
            <person name="Lipzen A."/>
            <person name="Lukacs Z."/>
            <person name="Mihaltcheva S."/>
            <person name="Morgado L.N."/>
            <person name="Niskanen T."/>
            <person name="Noordeloos M.E."/>
            <person name="Ohm R.A."/>
            <person name="Ortiz-Santana B."/>
            <person name="Ovrebo C."/>
            <person name="Racz N."/>
            <person name="Riley R."/>
            <person name="Savchenko A."/>
            <person name="Shiryaev A."/>
            <person name="Soop K."/>
            <person name="Spirin V."/>
            <person name="Szebenyi C."/>
            <person name="Tomsovsky M."/>
            <person name="Tulloss R.E."/>
            <person name="Uehling J."/>
            <person name="Grigoriev I.V."/>
            <person name="Vagvolgyi C."/>
            <person name="Papp T."/>
            <person name="Martin F.M."/>
            <person name="Miettinen O."/>
            <person name="Hibbett D.S."/>
            <person name="Nagy L.G."/>
        </authorList>
    </citation>
    <scope>NUCLEOTIDE SEQUENCE [LARGE SCALE GENOMIC DNA]</scope>
    <source>
        <strain evidence="2 3">FP101781</strain>
    </source>
</reference>
<accession>A0A4Y7SIV6</accession>
<name>A0A4Y7SIV6_COPMI</name>
<feature type="chain" id="PRO_5021313974" description="Secreted protein" evidence="1">
    <location>
        <begin position="20"/>
        <end position="58"/>
    </location>
</feature>
<evidence type="ECO:0000313" key="2">
    <source>
        <dbReference type="EMBL" id="TEB21806.1"/>
    </source>
</evidence>